<gene>
    <name evidence="5" type="ORF">GTA08_BOTSDO12000</name>
</gene>
<comment type="similarity">
    <text evidence="1">Belongs to the peptidase S33 family.</text>
</comment>
<dbReference type="Gene3D" id="3.40.50.1820">
    <property type="entry name" value="alpha/beta hydrolase"/>
    <property type="match status" value="1"/>
</dbReference>
<dbReference type="PIRSF" id="PIRSF001112">
    <property type="entry name" value="Epoxide_hydrolase"/>
    <property type="match status" value="1"/>
</dbReference>
<dbReference type="PANTHER" id="PTHR21661">
    <property type="entry name" value="EPOXIDE HYDROLASE 1-RELATED"/>
    <property type="match status" value="1"/>
</dbReference>
<dbReference type="OrthoDB" id="7130006at2759"/>
<evidence type="ECO:0000259" key="4">
    <source>
        <dbReference type="Pfam" id="PF06441"/>
    </source>
</evidence>
<dbReference type="InterPro" id="IPR029058">
    <property type="entry name" value="AB_hydrolase_fold"/>
</dbReference>
<dbReference type="GO" id="GO:0097176">
    <property type="term" value="P:epoxide metabolic process"/>
    <property type="evidence" value="ECO:0007669"/>
    <property type="project" value="TreeGrafter"/>
</dbReference>
<dbReference type="PRINTS" id="PR00412">
    <property type="entry name" value="EPOXHYDRLASE"/>
</dbReference>
<dbReference type="InterPro" id="IPR010497">
    <property type="entry name" value="Epoxide_hydro_N"/>
</dbReference>
<proteinExistence type="inferred from homology"/>
<evidence type="ECO:0000256" key="1">
    <source>
        <dbReference type="ARBA" id="ARBA00010088"/>
    </source>
</evidence>
<feature type="active site" description="Proton donor" evidence="3">
    <location>
        <position position="321"/>
    </location>
</feature>
<name>A0A8H4J6H4_9PEZI</name>
<evidence type="ECO:0000256" key="2">
    <source>
        <dbReference type="ARBA" id="ARBA00022801"/>
    </source>
</evidence>
<dbReference type="InterPro" id="IPR000639">
    <property type="entry name" value="Epox_hydrolase-like"/>
</dbReference>
<dbReference type="InterPro" id="IPR016292">
    <property type="entry name" value="Epoxide_hydrolase"/>
</dbReference>
<keyword evidence="2 5" id="KW-0378">Hydrolase</keyword>
<dbReference type="PANTHER" id="PTHR21661:SF39">
    <property type="entry name" value="HYDROLASE, PUTATIVE (AFU_ORTHOLOGUE AFUA_3G08960)-RELATED"/>
    <property type="match status" value="1"/>
</dbReference>
<accession>A0A8H4J6H4</accession>
<evidence type="ECO:0000313" key="6">
    <source>
        <dbReference type="Proteomes" id="UP000572817"/>
    </source>
</evidence>
<feature type="domain" description="Epoxide hydrolase N-terminal" evidence="4">
    <location>
        <begin position="16"/>
        <end position="130"/>
    </location>
</feature>
<sequence length="404" mass="45398">MASYDTIPKGAKVQPTKYTVSIPEEKVQQMKQLITLSPIGPETWENLQESRDLNDFGISRKWLENAKAEWEKYDWRASEAHINSFPNFTLPVTDDDGRTYTIHFVALFSTNPSAIPIAFFHGWPGSFLEFLPMLELFKKKYPTPDQLPYHVIVPSLPGFAFSDRQPKDKDWTGHDSARVLHKLLEGLGFGETGYVAQGGDVGSYISRSLAARFDACKAMHLNFCPVTKPDGVSDSEVNETEIKALERGNAFRTGGIAYALKHATRPATIGLVLSSSPIALLAWIGEKFYTWTDAPPSTNTILESVSLYWLTSTFPTSIYTYRRGLGPRAEKITFHAQPENYVRKPFGFSWFPQELMPVPKAWAATTGNLVWHKQHSSGGHFAAMEKPDLLLADVEDFVSKVWKK</sequence>
<evidence type="ECO:0000313" key="5">
    <source>
        <dbReference type="EMBL" id="KAF4312829.1"/>
    </source>
</evidence>
<feature type="active site" description="Nucleophile" evidence="3">
    <location>
        <position position="200"/>
    </location>
</feature>
<dbReference type="Proteomes" id="UP000572817">
    <property type="component" value="Unassembled WGS sequence"/>
</dbReference>
<feature type="active site" description="Proton acceptor" evidence="3">
    <location>
        <position position="380"/>
    </location>
</feature>
<dbReference type="EMBL" id="WWBZ02000002">
    <property type="protein sequence ID" value="KAF4312829.1"/>
    <property type="molecule type" value="Genomic_DNA"/>
</dbReference>
<dbReference type="AlphaFoldDB" id="A0A8H4J6H4"/>
<evidence type="ECO:0000256" key="3">
    <source>
        <dbReference type="PIRSR" id="PIRSR001112-1"/>
    </source>
</evidence>
<dbReference type="Pfam" id="PF06441">
    <property type="entry name" value="EHN"/>
    <property type="match status" value="1"/>
</dbReference>
<protein>
    <submittedName>
        <fullName evidence="5">Alpha/beta hydrolase fold-1</fullName>
    </submittedName>
</protein>
<keyword evidence="6" id="KW-1185">Reference proteome</keyword>
<dbReference type="GO" id="GO:0004301">
    <property type="term" value="F:epoxide hydrolase activity"/>
    <property type="evidence" value="ECO:0007669"/>
    <property type="project" value="TreeGrafter"/>
</dbReference>
<dbReference type="SUPFAM" id="SSF53474">
    <property type="entry name" value="alpha/beta-Hydrolases"/>
    <property type="match status" value="1"/>
</dbReference>
<comment type="caution">
    <text evidence="5">The sequence shown here is derived from an EMBL/GenBank/DDBJ whole genome shotgun (WGS) entry which is preliminary data.</text>
</comment>
<organism evidence="5 6">
    <name type="scientific">Botryosphaeria dothidea</name>
    <dbReference type="NCBI Taxonomy" id="55169"/>
    <lineage>
        <taxon>Eukaryota</taxon>
        <taxon>Fungi</taxon>
        <taxon>Dikarya</taxon>
        <taxon>Ascomycota</taxon>
        <taxon>Pezizomycotina</taxon>
        <taxon>Dothideomycetes</taxon>
        <taxon>Dothideomycetes incertae sedis</taxon>
        <taxon>Botryosphaeriales</taxon>
        <taxon>Botryosphaeriaceae</taxon>
        <taxon>Botryosphaeria</taxon>
    </lineage>
</organism>
<reference evidence="5" key="1">
    <citation type="submission" date="2020-04" db="EMBL/GenBank/DDBJ databases">
        <title>Genome Assembly and Annotation of Botryosphaeria dothidea sdau 11-99, a Latent Pathogen of Apple Fruit Ring Rot in China.</title>
        <authorList>
            <person name="Yu C."/>
            <person name="Diao Y."/>
            <person name="Lu Q."/>
            <person name="Zhao J."/>
            <person name="Cui S."/>
            <person name="Peng C."/>
            <person name="He B."/>
            <person name="Liu H."/>
        </authorList>
    </citation>
    <scope>NUCLEOTIDE SEQUENCE [LARGE SCALE GENOMIC DNA]</scope>
    <source>
        <strain evidence="5">Sdau11-99</strain>
    </source>
</reference>